<name>A0ABR8WIZ8_9FLAO</name>
<dbReference type="PANTHER" id="PTHR22916">
    <property type="entry name" value="GLYCOSYLTRANSFERASE"/>
    <property type="match status" value="1"/>
</dbReference>
<dbReference type="InterPro" id="IPR001173">
    <property type="entry name" value="Glyco_trans_2-like"/>
</dbReference>
<dbReference type="Proteomes" id="UP000626242">
    <property type="component" value="Unassembled WGS sequence"/>
</dbReference>
<dbReference type="InterPro" id="IPR029044">
    <property type="entry name" value="Nucleotide-diphossugar_trans"/>
</dbReference>
<dbReference type="PANTHER" id="PTHR22916:SF3">
    <property type="entry name" value="UDP-GLCNAC:BETAGAL BETA-1,3-N-ACETYLGLUCOSAMINYLTRANSFERASE-LIKE PROTEIN 1"/>
    <property type="match status" value="1"/>
</dbReference>
<keyword evidence="3" id="KW-1185">Reference proteome</keyword>
<evidence type="ECO:0000259" key="1">
    <source>
        <dbReference type="Pfam" id="PF00535"/>
    </source>
</evidence>
<sequence>MSLYPKITVITITHCHAEYITETLSSVLLQEYPGEIEYIIANDRSPDNTDEIVKAFLASRQVPSNFKIFYTRHEENKGMSGNINWALQRAAGKYIAICEGDDYWTDPLKLRTQVEFLEENKEYALCFSNMNVLRNNVLERRKNLLSKTSFNKSETPFIHIPTPTALFRNFMKDLPPQLASSLIDASLWLFLSQYGSFYYSDNAPVVYRVHDGGAWSGSTDLVNFTRSTKVRIIAWKHLKNIDKIAVANVILNWINLKKTAEQNNRMIFAYCLSIYQRFYFISYLYIQKFKEKLDMLSKAPSSKKNMV</sequence>
<evidence type="ECO:0000313" key="3">
    <source>
        <dbReference type="Proteomes" id="UP000626242"/>
    </source>
</evidence>
<feature type="domain" description="Glycosyltransferase 2-like" evidence="1">
    <location>
        <begin position="8"/>
        <end position="162"/>
    </location>
</feature>
<dbReference type="CDD" id="cd00761">
    <property type="entry name" value="Glyco_tranf_GTA_type"/>
    <property type="match status" value="1"/>
</dbReference>
<reference evidence="2 3" key="1">
    <citation type="submission" date="2020-08" db="EMBL/GenBank/DDBJ databases">
        <title>A Genomic Blueprint of the Chicken Gut Microbiome.</title>
        <authorList>
            <person name="Gilroy R."/>
            <person name="Ravi A."/>
            <person name="Getino M."/>
            <person name="Pursley I."/>
            <person name="Horton D.L."/>
            <person name="Alikhan N.-F."/>
            <person name="Baker D."/>
            <person name="Gharbi K."/>
            <person name="Hall N."/>
            <person name="Watson M."/>
            <person name="Adriaenssens E.M."/>
            <person name="Foster-Nyarko E."/>
            <person name="Jarju S."/>
            <person name="Secka A."/>
            <person name="Antonio M."/>
            <person name="Oren A."/>
            <person name="Chaudhuri R."/>
            <person name="La Ragione R.M."/>
            <person name="Hildebrand F."/>
            <person name="Pallen M.J."/>
        </authorList>
    </citation>
    <scope>NUCLEOTIDE SEQUENCE [LARGE SCALE GENOMIC DNA]</scope>
    <source>
        <strain evidence="2 3">Sa1CVA4</strain>
    </source>
</reference>
<gene>
    <name evidence="2" type="ORF">H9628_00795</name>
</gene>
<dbReference type="RefSeq" id="WP_251832215.1">
    <property type="nucleotide sequence ID" value="NZ_JACSPS010000001.1"/>
</dbReference>
<protein>
    <submittedName>
        <fullName evidence="2">Glycosyltransferase family 2 protein</fullName>
    </submittedName>
</protein>
<dbReference type="SUPFAM" id="SSF53448">
    <property type="entry name" value="Nucleotide-diphospho-sugar transferases"/>
    <property type="match status" value="1"/>
</dbReference>
<proteinExistence type="predicted"/>
<comment type="caution">
    <text evidence="2">The sequence shown here is derived from an EMBL/GenBank/DDBJ whole genome shotgun (WGS) entry which is preliminary data.</text>
</comment>
<dbReference type="Pfam" id="PF00535">
    <property type="entry name" value="Glycos_transf_2"/>
    <property type="match status" value="1"/>
</dbReference>
<dbReference type="EMBL" id="JACSPS010000001">
    <property type="protein sequence ID" value="MBD8017004.1"/>
    <property type="molecule type" value="Genomic_DNA"/>
</dbReference>
<evidence type="ECO:0000313" key="2">
    <source>
        <dbReference type="EMBL" id="MBD8017004.1"/>
    </source>
</evidence>
<organism evidence="2 3">
    <name type="scientific">Kaistella pullorum</name>
    <dbReference type="NCBI Taxonomy" id="2763074"/>
    <lineage>
        <taxon>Bacteria</taxon>
        <taxon>Pseudomonadati</taxon>
        <taxon>Bacteroidota</taxon>
        <taxon>Flavobacteriia</taxon>
        <taxon>Flavobacteriales</taxon>
        <taxon>Weeksellaceae</taxon>
        <taxon>Chryseobacterium group</taxon>
        <taxon>Kaistella</taxon>
    </lineage>
</organism>
<dbReference type="Gene3D" id="3.90.550.10">
    <property type="entry name" value="Spore Coat Polysaccharide Biosynthesis Protein SpsA, Chain A"/>
    <property type="match status" value="1"/>
</dbReference>
<accession>A0ABR8WIZ8</accession>